<dbReference type="EMBL" id="JACAGC010000012">
    <property type="protein sequence ID" value="KAF6327393.1"/>
    <property type="molecule type" value="Genomic_DNA"/>
</dbReference>
<sequence>MAAPAPVCPSGPSCPRLVAGLRLLPLLGLLQLLAEPGLGRVHHLALKDDVRHKVHLNTFGFFKDGYMVVNVSRLSVKDPEGATHRDSTIGFSLDRTKNDGFSSYLDEDVHYCILRQQFVSVTLLILDVSRR</sequence>
<keyword evidence="3" id="KW-0675">Receptor</keyword>
<gene>
    <name evidence="3" type="ORF">mRhiFer1_005902</name>
</gene>
<dbReference type="InterPro" id="IPR054103">
    <property type="entry name" value="CAND6-7_N"/>
</dbReference>
<evidence type="ECO:0000256" key="1">
    <source>
        <dbReference type="SAM" id="SignalP"/>
    </source>
</evidence>
<feature type="domain" description="CAND6/7 N-terminal" evidence="2">
    <location>
        <begin position="43"/>
        <end position="123"/>
    </location>
</feature>
<proteinExistence type="predicted"/>
<evidence type="ECO:0000313" key="3">
    <source>
        <dbReference type="EMBL" id="KAF6327393.1"/>
    </source>
</evidence>
<protein>
    <submittedName>
        <fullName evidence="3">G protein-coupled receptor 107</fullName>
    </submittedName>
</protein>
<evidence type="ECO:0000313" key="4">
    <source>
        <dbReference type="Proteomes" id="UP000585614"/>
    </source>
</evidence>
<name>A0A7J7VQP4_RHIFE</name>
<accession>A0A7J7VQP4</accession>
<evidence type="ECO:0000259" key="2">
    <source>
        <dbReference type="Pfam" id="PF21904"/>
    </source>
</evidence>
<keyword evidence="1" id="KW-0732">Signal</keyword>
<dbReference type="Pfam" id="PF21904">
    <property type="entry name" value="CAND6-7_N"/>
    <property type="match status" value="1"/>
</dbReference>
<dbReference type="Proteomes" id="UP000585614">
    <property type="component" value="Unassembled WGS sequence"/>
</dbReference>
<feature type="chain" id="PRO_5029759477" evidence="1">
    <location>
        <begin position="40"/>
        <end position="131"/>
    </location>
</feature>
<dbReference type="AlphaFoldDB" id="A0A7J7VQP4"/>
<comment type="caution">
    <text evidence="3">The sequence shown here is derived from an EMBL/GenBank/DDBJ whole genome shotgun (WGS) entry which is preliminary data.</text>
</comment>
<reference evidence="3 4" key="1">
    <citation type="journal article" date="2020" name="Nature">
        <title>Six reference-quality genomes reveal evolution of bat adaptations.</title>
        <authorList>
            <person name="Jebb D."/>
            <person name="Huang Z."/>
            <person name="Pippel M."/>
            <person name="Hughes G.M."/>
            <person name="Lavrichenko K."/>
            <person name="Devanna P."/>
            <person name="Winkler S."/>
            <person name="Jermiin L.S."/>
            <person name="Skirmuntt E.C."/>
            <person name="Katzourakis A."/>
            <person name="Burkitt-Gray L."/>
            <person name="Ray D.A."/>
            <person name="Sullivan K.A.M."/>
            <person name="Roscito J.G."/>
            <person name="Kirilenko B.M."/>
            <person name="Davalos L.M."/>
            <person name="Corthals A.P."/>
            <person name="Power M.L."/>
            <person name="Jones G."/>
            <person name="Ransome R.D."/>
            <person name="Dechmann D.K.N."/>
            <person name="Locatelli A.G."/>
            <person name="Puechmaille S.J."/>
            <person name="Fedrigo O."/>
            <person name="Jarvis E.D."/>
            <person name="Hiller M."/>
            <person name="Vernes S.C."/>
            <person name="Myers E.W."/>
            <person name="Teeling E.C."/>
        </authorList>
    </citation>
    <scope>NUCLEOTIDE SEQUENCE [LARGE SCALE GENOMIC DNA]</scope>
    <source>
        <strain evidence="3">MRhiFer1</strain>
        <tissue evidence="3">Lung</tissue>
    </source>
</reference>
<feature type="signal peptide" evidence="1">
    <location>
        <begin position="1"/>
        <end position="39"/>
    </location>
</feature>
<organism evidence="3 4">
    <name type="scientific">Rhinolophus ferrumequinum</name>
    <name type="common">Greater horseshoe bat</name>
    <dbReference type="NCBI Taxonomy" id="59479"/>
    <lineage>
        <taxon>Eukaryota</taxon>
        <taxon>Metazoa</taxon>
        <taxon>Chordata</taxon>
        <taxon>Craniata</taxon>
        <taxon>Vertebrata</taxon>
        <taxon>Euteleostomi</taxon>
        <taxon>Mammalia</taxon>
        <taxon>Eutheria</taxon>
        <taxon>Laurasiatheria</taxon>
        <taxon>Chiroptera</taxon>
        <taxon>Yinpterochiroptera</taxon>
        <taxon>Rhinolophoidea</taxon>
        <taxon>Rhinolophidae</taxon>
        <taxon>Rhinolophinae</taxon>
        <taxon>Rhinolophus</taxon>
    </lineage>
</organism>